<evidence type="ECO:0000313" key="2">
    <source>
        <dbReference type="EMBL" id="KRY73814.1"/>
    </source>
</evidence>
<comment type="caution">
    <text evidence="2">The sequence shown here is derived from an EMBL/GenBank/DDBJ whole genome shotgun (WGS) entry which is preliminary data.</text>
</comment>
<gene>
    <name evidence="2" type="ORF">T4A_14326</name>
</gene>
<protein>
    <submittedName>
        <fullName evidence="2">Uncharacterized protein</fullName>
    </submittedName>
</protein>
<evidence type="ECO:0000313" key="3">
    <source>
        <dbReference type="Proteomes" id="UP000054632"/>
    </source>
</evidence>
<name>A0A0V1EJ95_TRIPS</name>
<keyword evidence="1" id="KW-0472">Membrane</keyword>
<keyword evidence="1" id="KW-1133">Transmembrane helix</keyword>
<proteinExistence type="predicted"/>
<accession>A0A0V1EJ95</accession>
<evidence type="ECO:0000256" key="1">
    <source>
        <dbReference type="SAM" id="Phobius"/>
    </source>
</evidence>
<organism evidence="2 3">
    <name type="scientific">Trichinella pseudospiralis</name>
    <name type="common">Parasitic roundworm</name>
    <dbReference type="NCBI Taxonomy" id="6337"/>
    <lineage>
        <taxon>Eukaryota</taxon>
        <taxon>Metazoa</taxon>
        <taxon>Ecdysozoa</taxon>
        <taxon>Nematoda</taxon>
        <taxon>Enoplea</taxon>
        <taxon>Dorylaimia</taxon>
        <taxon>Trichinellida</taxon>
        <taxon>Trichinellidae</taxon>
        <taxon>Trichinella</taxon>
    </lineage>
</organism>
<dbReference type="Proteomes" id="UP000054632">
    <property type="component" value="Unassembled WGS sequence"/>
</dbReference>
<feature type="transmembrane region" description="Helical" evidence="1">
    <location>
        <begin position="31"/>
        <end position="54"/>
    </location>
</feature>
<keyword evidence="1" id="KW-0812">Transmembrane</keyword>
<reference evidence="2 3" key="1">
    <citation type="submission" date="2015-01" db="EMBL/GenBank/DDBJ databases">
        <title>Evolution of Trichinella species and genotypes.</title>
        <authorList>
            <person name="Korhonen P.K."/>
            <person name="Edoardo P."/>
            <person name="Giuseppe L.R."/>
            <person name="Gasser R.B."/>
        </authorList>
    </citation>
    <scope>NUCLEOTIDE SEQUENCE [LARGE SCALE GENOMIC DNA]</scope>
    <source>
        <strain evidence="2">ISS13</strain>
    </source>
</reference>
<dbReference type="EMBL" id="JYDR01000031">
    <property type="protein sequence ID" value="KRY73814.1"/>
    <property type="molecule type" value="Genomic_DNA"/>
</dbReference>
<sequence>MKQGKVKLILSAFSGNKIFAIFLIDCKSENFNLIFVFPLLCLVLDAVHFLPLLVTHDESDEYQD</sequence>
<dbReference type="AlphaFoldDB" id="A0A0V1EJ95"/>